<protein>
    <submittedName>
        <fullName evidence="1">Uncharacterized protein</fullName>
    </submittedName>
</protein>
<dbReference type="OrthoDB" id="3349377at2759"/>
<reference evidence="1 2" key="1">
    <citation type="submission" date="2019-12" db="EMBL/GenBank/DDBJ databases">
        <authorList>
            <person name="Floudas D."/>
            <person name="Bentzer J."/>
            <person name="Ahren D."/>
            <person name="Johansson T."/>
            <person name="Persson P."/>
            <person name="Tunlid A."/>
        </authorList>
    </citation>
    <scope>NUCLEOTIDE SEQUENCE [LARGE SCALE GENOMIC DNA]</scope>
    <source>
        <strain evidence="1 2">CBS 102.39</strain>
    </source>
</reference>
<comment type="caution">
    <text evidence="1">The sequence shown here is derived from an EMBL/GenBank/DDBJ whole genome shotgun (WGS) entry which is preliminary data.</text>
</comment>
<sequence length="53" mass="6110">MADVIQALLRGLKELQILRYTRVAATTIVFYDYGELGVPQFTVRLGLTYMSQW</sequence>
<organism evidence="1 2">
    <name type="scientific">Agrocybe pediades</name>
    <dbReference type="NCBI Taxonomy" id="84607"/>
    <lineage>
        <taxon>Eukaryota</taxon>
        <taxon>Fungi</taxon>
        <taxon>Dikarya</taxon>
        <taxon>Basidiomycota</taxon>
        <taxon>Agaricomycotina</taxon>
        <taxon>Agaricomycetes</taxon>
        <taxon>Agaricomycetidae</taxon>
        <taxon>Agaricales</taxon>
        <taxon>Agaricineae</taxon>
        <taxon>Strophariaceae</taxon>
        <taxon>Agrocybe</taxon>
    </lineage>
</organism>
<dbReference type="Proteomes" id="UP000521872">
    <property type="component" value="Unassembled WGS sequence"/>
</dbReference>
<accession>A0A8H4VHP9</accession>
<dbReference type="AlphaFoldDB" id="A0A8H4VHP9"/>
<proteinExistence type="predicted"/>
<name>A0A8H4VHP9_9AGAR</name>
<gene>
    <name evidence="1" type="ORF">D9613_007350</name>
</gene>
<dbReference type="EMBL" id="JAACJL010000058">
    <property type="protein sequence ID" value="KAF4610736.1"/>
    <property type="molecule type" value="Genomic_DNA"/>
</dbReference>
<evidence type="ECO:0000313" key="1">
    <source>
        <dbReference type="EMBL" id="KAF4610736.1"/>
    </source>
</evidence>
<evidence type="ECO:0000313" key="2">
    <source>
        <dbReference type="Proteomes" id="UP000521872"/>
    </source>
</evidence>
<keyword evidence="2" id="KW-1185">Reference proteome</keyword>